<keyword evidence="7" id="KW-0325">Glycoprotein</keyword>
<dbReference type="GO" id="GO:0046872">
    <property type="term" value="F:metal ion binding"/>
    <property type="evidence" value="ECO:0007669"/>
    <property type="project" value="UniProtKB-KW"/>
</dbReference>
<dbReference type="CDD" id="cd02220">
    <property type="entry name" value="cupin_ABP1"/>
    <property type="match status" value="1"/>
</dbReference>
<evidence type="ECO:0000256" key="11">
    <source>
        <dbReference type="SAM" id="SignalP"/>
    </source>
</evidence>
<keyword evidence="8" id="KW-0927">Auxin signaling pathway</keyword>
<reference evidence="12 13" key="1">
    <citation type="submission" date="2019-12" db="EMBL/GenBank/DDBJ databases">
        <authorList>
            <person name="Scholz U."/>
            <person name="Mascher M."/>
            <person name="Fiebig A."/>
        </authorList>
    </citation>
    <scope>NUCLEOTIDE SEQUENCE</scope>
</reference>
<dbReference type="GO" id="GO:0005788">
    <property type="term" value="C:endoplasmic reticulum lumen"/>
    <property type="evidence" value="ECO:0007669"/>
    <property type="project" value="UniProtKB-SubCell"/>
</dbReference>
<evidence type="ECO:0000256" key="2">
    <source>
        <dbReference type="ARBA" id="ARBA00022723"/>
    </source>
</evidence>
<dbReference type="GO" id="GO:0045793">
    <property type="term" value="P:positive regulation of cell size"/>
    <property type="evidence" value="ECO:0007669"/>
    <property type="project" value="TreeGrafter"/>
</dbReference>
<keyword evidence="2 9" id="KW-0479">Metal-binding</keyword>
<dbReference type="GO" id="GO:0010011">
    <property type="term" value="F:auxin binding"/>
    <property type="evidence" value="ECO:0007669"/>
    <property type="project" value="InterPro"/>
</dbReference>
<dbReference type="PRINTS" id="PR00655">
    <property type="entry name" value="AUXINBINDNGP"/>
</dbReference>
<keyword evidence="13" id="KW-1185">Reference proteome</keyword>
<gene>
    <name evidence="12" type="ORF">SI7747_01000655</name>
</gene>
<evidence type="ECO:0000256" key="1">
    <source>
        <dbReference type="ARBA" id="ARBA00004319"/>
    </source>
</evidence>
<dbReference type="GO" id="GO:0009826">
    <property type="term" value="P:unidimensional cell growth"/>
    <property type="evidence" value="ECO:0007669"/>
    <property type="project" value="TreeGrafter"/>
</dbReference>
<evidence type="ECO:0000256" key="10">
    <source>
        <dbReference type="PIRSR" id="PIRSR600526-3"/>
    </source>
</evidence>
<dbReference type="GO" id="GO:0009734">
    <property type="term" value="P:auxin-activated signaling pathway"/>
    <property type="evidence" value="ECO:0007669"/>
    <property type="project" value="UniProtKB-KW"/>
</dbReference>
<dbReference type="Pfam" id="PF02041">
    <property type="entry name" value="Auxin_BP"/>
    <property type="match status" value="1"/>
</dbReference>
<dbReference type="InterPro" id="IPR000526">
    <property type="entry name" value="Auxin-bd"/>
</dbReference>
<feature type="disulfide bond" evidence="10">
    <location>
        <begin position="25"/>
        <end position="171"/>
    </location>
</feature>
<dbReference type="PANTHER" id="PTHR37236:SF1">
    <property type="entry name" value="AUXIN-BINDING PROTEIN 1"/>
    <property type="match status" value="1"/>
</dbReference>
<dbReference type="GO" id="GO:0000911">
    <property type="term" value="P:cytokinesis by cell plate formation"/>
    <property type="evidence" value="ECO:0007669"/>
    <property type="project" value="TreeGrafter"/>
</dbReference>
<dbReference type="AlphaFoldDB" id="A0A7I8I8T2"/>
<keyword evidence="6" id="KW-0675">Receptor</keyword>
<name>A0A7I8I8T2_SPIIN</name>
<dbReference type="Gene3D" id="2.60.120.10">
    <property type="entry name" value="Jelly Rolls"/>
    <property type="match status" value="1"/>
</dbReference>
<dbReference type="Proteomes" id="UP001189122">
    <property type="component" value="Unassembled WGS sequence"/>
</dbReference>
<sequence length="193" mass="21662">MADCSPLPAIIVLSLLLSPTAASYCSIKGLPLVRNLSRKPQSNYGRHGLSHITVAGATLHGMKEVFEIWLQTFSPGSKTPIHKHSCEEVFVVLKGSGTLLLASSSLNYPRKLEKFQSSLSNTFSLPNTNENEDLQVLVVISHPPIKFIYEDWFMPHIATKLKFPYYWDEDCFMNPRTSCDPPFSYVSNHFLSV</sequence>
<evidence type="ECO:0000256" key="3">
    <source>
        <dbReference type="ARBA" id="ARBA00022729"/>
    </source>
</evidence>
<dbReference type="GO" id="GO:0032877">
    <property type="term" value="P:positive regulation of DNA endoreduplication"/>
    <property type="evidence" value="ECO:0007669"/>
    <property type="project" value="TreeGrafter"/>
</dbReference>
<evidence type="ECO:0000256" key="7">
    <source>
        <dbReference type="ARBA" id="ARBA00023180"/>
    </source>
</evidence>
<evidence type="ECO:0000313" key="13">
    <source>
        <dbReference type="Proteomes" id="UP001189122"/>
    </source>
</evidence>
<feature type="binding site" evidence="9">
    <location>
        <position position="88"/>
    </location>
    <ligand>
        <name>Zn(2+)</name>
        <dbReference type="ChEBI" id="CHEBI:29105"/>
    </ligand>
</feature>
<keyword evidence="10" id="KW-1015">Disulfide bond</keyword>
<protein>
    <submittedName>
        <fullName evidence="12">Uncharacterized protein</fullName>
    </submittedName>
</protein>
<dbReference type="PANTHER" id="PTHR37236">
    <property type="entry name" value="AUXIN-BINDING PROTEIN 1"/>
    <property type="match status" value="1"/>
</dbReference>
<keyword evidence="3 11" id="KW-0732">Signal</keyword>
<dbReference type="InterPro" id="IPR011051">
    <property type="entry name" value="RmlC_Cupin_sf"/>
</dbReference>
<evidence type="ECO:0000256" key="9">
    <source>
        <dbReference type="PIRSR" id="PIRSR600526-2"/>
    </source>
</evidence>
<organism evidence="12">
    <name type="scientific">Spirodela intermedia</name>
    <name type="common">Intermediate duckweed</name>
    <dbReference type="NCBI Taxonomy" id="51605"/>
    <lineage>
        <taxon>Eukaryota</taxon>
        <taxon>Viridiplantae</taxon>
        <taxon>Streptophyta</taxon>
        <taxon>Embryophyta</taxon>
        <taxon>Tracheophyta</taxon>
        <taxon>Spermatophyta</taxon>
        <taxon>Magnoliopsida</taxon>
        <taxon>Liliopsida</taxon>
        <taxon>Araceae</taxon>
        <taxon>Lemnoideae</taxon>
        <taxon>Spirodela</taxon>
    </lineage>
</organism>
<feature type="signal peptide" evidence="11">
    <location>
        <begin position="1"/>
        <end position="22"/>
    </location>
</feature>
<dbReference type="EMBL" id="CACRZD030000001">
    <property type="protein sequence ID" value="CAA6654065.1"/>
    <property type="molecule type" value="Genomic_DNA"/>
</dbReference>
<feature type="binding site" evidence="9">
    <location>
        <position position="82"/>
    </location>
    <ligand>
        <name>Zn(2+)</name>
        <dbReference type="ChEBI" id="CHEBI:29105"/>
    </ligand>
</feature>
<keyword evidence="4" id="KW-0256">Endoplasmic reticulum</keyword>
<dbReference type="EMBL" id="LR743588">
    <property type="protein sequence ID" value="CAA2614264.1"/>
    <property type="molecule type" value="Genomic_DNA"/>
</dbReference>
<evidence type="ECO:0000256" key="6">
    <source>
        <dbReference type="ARBA" id="ARBA00023170"/>
    </source>
</evidence>
<accession>A0A7I8I8T2</accession>
<dbReference type="GO" id="GO:0051781">
    <property type="term" value="P:positive regulation of cell division"/>
    <property type="evidence" value="ECO:0007669"/>
    <property type="project" value="TreeGrafter"/>
</dbReference>
<dbReference type="InterPro" id="IPR014710">
    <property type="entry name" value="RmlC-like_jellyroll"/>
</dbReference>
<evidence type="ECO:0000256" key="4">
    <source>
        <dbReference type="ARBA" id="ARBA00022824"/>
    </source>
</evidence>
<comment type="subcellular location">
    <subcellularLocation>
        <location evidence="1">Endoplasmic reticulum lumen</location>
    </subcellularLocation>
</comment>
<feature type="chain" id="PRO_5029585737" evidence="11">
    <location>
        <begin position="23"/>
        <end position="193"/>
    </location>
</feature>
<dbReference type="SUPFAM" id="SSF51182">
    <property type="entry name" value="RmlC-like cupins"/>
    <property type="match status" value="1"/>
</dbReference>
<proteinExistence type="predicted"/>
<evidence type="ECO:0000256" key="5">
    <source>
        <dbReference type="ARBA" id="ARBA00022833"/>
    </source>
</evidence>
<feature type="binding site" evidence="9">
    <location>
        <position position="84"/>
    </location>
    <ligand>
        <name>Zn(2+)</name>
        <dbReference type="ChEBI" id="CHEBI:29105"/>
    </ligand>
</feature>
<evidence type="ECO:0000313" key="12">
    <source>
        <dbReference type="EMBL" id="CAA2614264.1"/>
    </source>
</evidence>
<evidence type="ECO:0000256" key="8">
    <source>
        <dbReference type="ARBA" id="ARBA00023294"/>
    </source>
</evidence>
<keyword evidence="5 9" id="KW-0862">Zinc</keyword>